<dbReference type="AlphaFoldDB" id="A0A222E1M2"/>
<dbReference type="OrthoDB" id="8451541at2"/>
<dbReference type="EMBL" id="CP022540">
    <property type="protein sequence ID" value="ASP20115.1"/>
    <property type="molecule type" value="Genomic_DNA"/>
</dbReference>
<organism evidence="2 3">
    <name type="scientific">Antarctobacter heliothermus</name>
    <dbReference type="NCBI Taxonomy" id="74033"/>
    <lineage>
        <taxon>Bacteria</taxon>
        <taxon>Pseudomonadati</taxon>
        <taxon>Pseudomonadota</taxon>
        <taxon>Alphaproteobacteria</taxon>
        <taxon>Rhodobacterales</taxon>
        <taxon>Roseobacteraceae</taxon>
        <taxon>Antarctobacter</taxon>
    </lineage>
</organism>
<reference evidence="2 3" key="1">
    <citation type="submission" date="2017-07" db="EMBL/GenBank/DDBJ databases">
        <title>Genome Sequence of Antarctobacter heliothermus Strain SMS3 Isolated from a culture of the Diatom Skeletonema marinoi.</title>
        <authorList>
            <person name="Topel M."/>
            <person name="Pinder M.I.M."/>
            <person name="Johansson O.N."/>
            <person name="Kourtchenko O."/>
            <person name="Godhe A."/>
            <person name="Clarke A.K."/>
        </authorList>
    </citation>
    <scope>NUCLEOTIDE SEQUENCE [LARGE SCALE GENOMIC DNA]</scope>
    <source>
        <strain evidence="2 3">SMS3</strain>
    </source>
</reference>
<evidence type="ECO:0000313" key="2">
    <source>
        <dbReference type="EMBL" id="ASP20115.1"/>
    </source>
</evidence>
<sequence length="160" mass="17919">MRWLTCILSLLATPALSLSCLPPDPVRDFHAADTADTRWGIAVGRLDFDENRLPKVDWNRQDAVPPQTDLRATMVGHALDPSGYNTVFQANVTLRVLCFGPWCAAPKSGARYLAFIKHENGMRVVQAEPCGNWLYINPRREDLDRVHKCLVGGPCAERDF</sequence>
<proteinExistence type="predicted"/>
<dbReference type="KEGG" id="aht:ANTHELSMS3_01416"/>
<dbReference type="Proteomes" id="UP000203589">
    <property type="component" value="Chromosome"/>
</dbReference>
<keyword evidence="3" id="KW-1185">Reference proteome</keyword>
<accession>A0A222E1M2</accession>
<dbReference type="RefSeq" id="WP_094034248.1">
    <property type="nucleotide sequence ID" value="NZ_CP022540.1"/>
</dbReference>
<name>A0A222E1M2_9RHOB</name>
<feature type="signal peptide" evidence="1">
    <location>
        <begin position="1"/>
        <end position="17"/>
    </location>
</feature>
<evidence type="ECO:0000313" key="3">
    <source>
        <dbReference type="Proteomes" id="UP000203589"/>
    </source>
</evidence>
<evidence type="ECO:0008006" key="4">
    <source>
        <dbReference type="Google" id="ProtNLM"/>
    </source>
</evidence>
<evidence type="ECO:0000256" key="1">
    <source>
        <dbReference type="SAM" id="SignalP"/>
    </source>
</evidence>
<feature type="chain" id="PRO_5013370376" description="Lipoprotein" evidence="1">
    <location>
        <begin position="18"/>
        <end position="160"/>
    </location>
</feature>
<keyword evidence="1" id="KW-0732">Signal</keyword>
<gene>
    <name evidence="2" type="ORF">ANTHELSMS3_01416</name>
</gene>
<dbReference type="PROSITE" id="PS51257">
    <property type="entry name" value="PROKAR_LIPOPROTEIN"/>
    <property type="match status" value="1"/>
</dbReference>
<protein>
    <recommendedName>
        <fullName evidence="4">Lipoprotein</fullName>
    </recommendedName>
</protein>